<keyword evidence="2" id="KW-0802">TPR repeat</keyword>
<dbReference type="InterPro" id="IPR051616">
    <property type="entry name" value="Cul2-RING_E3_ligase_SR"/>
</dbReference>
<dbReference type="SMART" id="SM00248">
    <property type="entry name" value="ANK"/>
    <property type="match status" value="7"/>
</dbReference>
<dbReference type="SUPFAM" id="SSF48403">
    <property type="entry name" value="Ankyrin repeat"/>
    <property type="match status" value="1"/>
</dbReference>
<dbReference type="SMART" id="SM00028">
    <property type="entry name" value="TPR"/>
    <property type="match status" value="3"/>
</dbReference>
<feature type="repeat" description="ANK" evidence="1">
    <location>
        <begin position="200"/>
        <end position="232"/>
    </location>
</feature>
<dbReference type="Gene3D" id="1.25.40.20">
    <property type="entry name" value="Ankyrin repeat-containing domain"/>
    <property type="match status" value="2"/>
</dbReference>
<feature type="repeat" description="TPR" evidence="2">
    <location>
        <begin position="388"/>
        <end position="421"/>
    </location>
</feature>
<dbReference type="PROSITE" id="PS50005">
    <property type="entry name" value="TPR"/>
    <property type="match status" value="1"/>
</dbReference>
<dbReference type="AlphaFoldDB" id="A0A921U8D7"/>
<proteinExistence type="predicted"/>
<dbReference type="Pfam" id="PF12796">
    <property type="entry name" value="Ank_2"/>
    <property type="match status" value="2"/>
</dbReference>
<evidence type="ECO:0000256" key="1">
    <source>
        <dbReference type="PROSITE-ProRule" id="PRU00023"/>
    </source>
</evidence>
<accession>A0A921U8D7</accession>
<evidence type="ECO:0000313" key="4">
    <source>
        <dbReference type="Proteomes" id="UP000807115"/>
    </source>
</evidence>
<dbReference type="Gene3D" id="1.25.40.10">
    <property type="entry name" value="Tetratricopeptide repeat domain"/>
    <property type="match status" value="1"/>
</dbReference>
<dbReference type="Proteomes" id="UP000807115">
    <property type="component" value="Chromosome 8"/>
</dbReference>
<dbReference type="Pfam" id="PF00515">
    <property type="entry name" value="TPR_1"/>
    <property type="match status" value="1"/>
</dbReference>
<feature type="repeat" description="ANK" evidence="1">
    <location>
        <begin position="135"/>
        <end position="167"/>
    </location>
</feature>
<reference evidence="3" key="1">
    <citation type="journal article" date="2019" name="BMC Genomics">
        <title>A new reference genome for Sorghum bicolor reveals high levels of sequence similarity between sweet and grain genotypes: implications for the genetics of sugar metabolism.</title>
        <authorList>
            <person name="Cooper E.A."/>
            <person name="Brenton Z.W."/>
            <person name="Flinn B.S."/>
            <person name="Jenkins J."/>
            <person name="Shu S."/>
            <person name="Flowers D."/>
            <person name="Luo F."/>
            <person name="Wang Y."/>
            <person name="Xia P."/>
            <person name="Barry K."/>
            <person name="Daum C."/>
            <person name="Lipzen A."/>
            <person name="Yoshinaga Y."/>
            <person name="Schmutz J."/>
            <person name="Saski C."/>
            <person name="Vermerris W."/>
            <person name="Kresovich S."/>
        </authorList>
    </citation>
    <scope>NUCLEOTIDE SEQUENCE</scope>
</reference>
<reference evidence="3" key="2">
    <citation type="submission" date="2020-10" db="EMBL/GenBank/DDBJ databases">
        <authorList>
            <person name="Cooper E.A."/>
            <person name="Brenton Z.W."/>
            <person name="Flinn B.S."/>
            <person name="Jenkins J."/>
            <person name="Shu S."/>
            <person name="Flowers D."/>
            <person name="Luo F."/>
            <person name="Wang Y."/>
            <person name="Xia P."/>
            <person name="Barry K."/>
            <person name="Daum C."/>
            <person name="Lipzen A."/>
            <person name="Yoshinaga Y."/>
            <person name="Schmutz J."/>
            <person name="Saski C."/>
            <person name="Vermerris W."/>
            <person name="Kresovich S."/>
        </authorList>
    </citation>
    <scope>NUCLEOTIDE SEQUENCE</scope>
</reference>
<dbReference type="InterPro" id="IPR019734">
    <property type="entry name" value="TPR_rpt"/>
</dbReference>
<dbReference type="PRINTS" id="PR01415">
    <property type="entry name" value="ANKYRIN"/>
</dbReference>
<name>A0A921U8D7_SORBI</name>
<evidence type="ECO:0000256" key="2">
    <source>
        <dbReference type="PROSITE-ProRule" id="PRU00339"/>
    </source>
</evidence>
<organism evidence="3 4">
    <name type="scientific">Sorghum bicolor</name>
    <name type="common">Sorghum</name>
    <name type="synonym">Sorghum vulgare</name>
    <dbReference type="NCBI Taxonomy" id="4558"/>
    <lineage>
        <taxon>Eukaryota</taxon>
        <taxon>Viridiplantae</taxon>
        <taxon>Streptophyta</taxon>
        <taxon>Embryophyta</taxon>
        <taxon>Tracheophyta</taxon>
        <taxon>Spermatophyta</taxon>
        <taxon>Magnoliopsida</taxon>
        <taxon>Liliopsida</taxon>
        <taxon>Poales</taxon>
        <taxon>Poaceae</taxon>
        <taxon>PACMAD clade</taxon>
        <taxon>Panicoideae</taxon>
        <taxon>Andropogonodae</taxon>
        <taxon>Andropogoneae</taxon>
        <taxon>Sorghinae</taxon>
        <taxon>Sorghum</taxon>
    </lineage>
</organism>
<dbReference type="SUPFAM" id="SSF48452">
    <property type="entry name" value="TPR-like"/>
    <property type="match status" value="1"/>
</dbReference>
<dbReference type="InterPro" id="IPR011990">
    <property type="entry name" value="TPR-like_helical_dom_sf"/>
</dbReference>
<dbReference type="PROSITE" id="PS50088">
    <property type="entry name" value="ANK_REPEAT"/>
    <property type="match status" value="4"/>
</dbReference>
<dbReference type="InterPro" id="IPR036770">
    <property type="entry name" value="Ankyrin_rpt-contain_sf"/>
</dbReference>
<dbReference type="PROSITE" id="PS50297">
    <property type="entry name" value="ANK_REP_REGION"/>
    <property type="match status" value="4"/>
</dbReference>
<protein>
    <submittedName>
        <fullName evidence="3">Uncharacterized protein</fullName>
    </submittedName>
</protein>
<feature type="repeat" description="ANK" evidence="1">
    <location>
        <begin position="233"/>
        <end position="265"/>
    </location>
</feature>
<dbReference type="PANTHER" id="PTHR46224:SF57">
    <property type="entry name" value="ANKYRIN-LIKE PROTEIN"/>
    <property type="match status" value="1"/>
</dbReference>
<keyword evidence="1" id="KW-0040">ANK repeat</keyword>
<feature type="repeat" description="ANK" evidence="1">
    <location>
        <begin position="167"/>
        <end position="199"/>
    </location>
</feature>
<sequence>MAAPISWSDLVEALMAAPTMDASTISWMDLVEAAVSTGNLHRLKEIETASGMDLRQPTSTRGRNLLHLAVMGACVTGWMGVCRYLVEEKGFDANSTSTEGETPIFVATESNKDGVVPLLTYFLGRGGDPAAPDARGCTPLHNAAEYGHSEAIGLLLSRGIPVDPLSYHGTPLHLAAGKGHAQALKVLLEHGADPNRVVNHVSTPLLMACFAAKLECVKLLVQAGANVNFQRSPGPTMLLAAVSVGSAAIVKFLLEAGADPNVHDGCGKSPIMLAASHKQRELVEILLPRTNPIPSMPDWSVGGIIGTMKTLPRGLAEDPMANVKSEGKEAFANGDYGYAIHCYLRASTIDPHDATILANQSLCWLKLREGERAVTSAQQCRRLRPDWAKAWYREGAALRLLEKYKDAADVFVEALKLDPGNDEIENALREAMRHQNGSDAEENP</sequence>
<evidence type="ECO:0000313" key="3">
    <source>
        <dbReference type="EMBL" id="KAG0521576.1"/>
    </source>
</evidence>
<dbReference type="PROSITE" id="PS50293">
    <property type="entry name" value="TPR_REGION"/>
    <property type="match status" value="1"/>
</dbReference>
<dbReference type="InterPro" id="IPR002110">
    <property type="entry name" value="Ankyrin_rpt"/>
</dbReference>
<gene>
    <name evidence="3" type="ORF">BDA96_08G173100</name>
</gene>
<comment type="caution">
    <text evidence="3">The sequence shown here is derived from an EMBL/GenBank/DDBJ whole genome shotgun (WGS) entry which is preliminary data.</text>
</comment>
<dbReference type="PANTHER" id="PTHR46224">
    <property type="entry name" value="ANKYRIN REPEAT FAMILY PROTEIN"/>
    <property type="match status" value="1"/>
</dbReference>
<dbReference type="EMBL" id="CM027687">
    <property type="protein sequence ID" value="KAG0521576.1"/>
    <property type="molecule type" value="Genomic_DNA"/>
</dbReference>